<dbReference type="InterPro" id="IPR003325">
    <property type="entry name" value="TerD"/>
</dbReference>
<dbReference type="Gene3D" id="2.60.60.30">
    <property type="entry name" value="sav2460 like domains"/>
    <property type="match status" value="1"/>
</dbReference>
<evidence type="ECO:0000256" key="1">
    <source>
        <dbReference type="SAM" id="MobiDB-lite"/>
    </source>
</evidence>
<proteinExistence type="predicted"/>
<accession>A0A3P3QVL0</accession>
<dbReference type="PANTHER" id="PTHR32097:SF17">
    <property type="entry name" value="CAMP-BINDING PROTEIN 1-RELATED"/>
    <property type="match status" value="1"/>
</dbReference>
<comment type="caution">
    <text evidence="3">The sequence shown here is derived from an EMBL/GenBank/DDBJ whole genome shotgun (WGS) entry which is preliminary data.</text>
</comment>
<dbReference type="InterPro" id="IPR051324">
    <property type="entry name" value="Stress/Tellurium_Resist"/>
</dbReference>
<sequence length="267" mass="29077">MYPMNVTKPIGAEQLDNLNQKKGVVLNSDNVDILNTSYYKKTGSTNAAAQSGSTQSSSGTATSQNTGQAQSTGQNANVRRITLPALNKRVSKGQKVSLTFSSNKIKVNFGWNVNNATCDVDVSAFLLAGNGKVVGDDFFVFYGQESSPERSVLFKNVEETNALQVFDIDTSILNPAVQKIVFVMTINDALEKALNFGMLKDAYIQIVDPVTNTEVASFLVEEYYNNINSMMMGEVYLHNGAWKFNAIGNGVNKDLAGLCEFYGVQVE</sequence>
<dbReference type="AlphaFoldDB" id="A0A3P3QVL0"/>
<gene>
    <name evidence="3" type="ORF">EHV10_08660</name>
</gene>
<protein>
    <submittedName>
        <fullName evidence="3">TerD family protein</fullName>
    </submittedName>
</protein>
<dbReference type="Proteomes" id="UP000272490">
    <property type="component" value="Unassembled WGS sequence"/>
</dbReference>
<evidence type="ECO:0000313" key="3">
    <source>
        <dbReference type="EMBL" id="RRJ25302.1"/>
    </source>
</evidence>
<dbReference type="EMBL" id="RRCO01000004">
    <property type="protein sequence ID" value="RRJ25302.1"/>
    <property type="molecule type" value="Genomic_DNA"/>
</dbReference>
<dbReference type="OrthoDB" id="4123258at2"/>
<feature type="domain" description="TerD" evidence="2">
    <location>
        <begin position="90"/>
        <end position="262"/>
    </location>
</feature>
<evidence type="ECO:0000313" key="4">
    <source>
        <dbReference type="Proteomes" id="UP000272490"/>
    </source>
</evidence>
<dbReference type="RefSeq" id="WP_128674602.1">
    <property type="nucleotide sequence ID" value="NZ_CAUQHB010000047.1"/>
</dbReference>
<feature type="compositionally biased region" description="Low complexity" evidence="1">
    <location>
        <begin position="44"/>
        <end position="68"/>
    </location>
</feature>
<organism evidence="3 4">
    <name type="scientific">Lachnoanaerobaculum gingivalis</name>
    <dbReference type="NCBI Taxonomy" id="2490855"/>
    <lineage>
        <taxon>Bacteria</taxon>
        <taxon>Bacillati</taxon>
        <taxon>Bacillota</taxon>
        <taxon>Clostridia</taxon>
        <taxon>Lachnospirales</taxon>
        <taxon>Lachnospiraceae</taxon>
        <taxon>Lachnoanaerobaculum</taxon>
    </lineage>
</organism>
<reference evidence="3 4" key="1">
    <citation type="submission" date="2018-11" db="EMBL/GenBank/DDBJ databases">
        <title>Genome sequencing of Lachnoanaerobaculum sp. KCOM 2030 (= ChDC B114).</title>
        <authorList>
            <person name="Kook J.-K."/>
            <person name="Park S.-N."/>
            <person name="Lim Y.K."/>
        </authorList>
    </citation>
    <scope>NUCLEOTIDE SEQUENCE [LARGE SCALE GENOMIC DNA]</scope>
    <source>
        <strain evidence="3 4">KCOM 2030</strain>
    </source>
</reference>
<dbReference type="PANTHER" id="PTHR32097">
    <property type="entry name" value="CAMP-BINDING PROTEIN 1-RELATED"/>
    <property type="match status" value="1"/>
</dbReference>
<dbReference type="Pfam" id="PF02342">
    <property type="entry name" value="TerD"/>
    <property type="match status" value="1"/>
</dbReference>
<keyword evidence="4" id="KW-1185">Reference proteome</keyword>
<feature type="region of interest" description="Disordered" evidence="1">
    <location>
        <begin position="44"/>
        <end position="78"/>
    </location>
</feature>
<dbReference type="CDD" id="cd06974">
    <property type="entry name" value="TerD_like"/>
    <property type="match status" value="1"/>
</dbReference>
<evidence type="ECO:0000259" key="2">
    <source>
        <dbReference type="Pfam" id="PF02342"/>
    </source>
</evidence>
<name>A0A3P3QVL0_9FIRM</name>